<keyword evidence="6" id="KW-0808">Transferase</keyword>
<dbReference type="SMART" id="SM00911">
    <property type="entry name" value="HWE_HK"/>
    <property type="match status" value="1"/>
</dbReference>
<dbReference type="InterPro" id="IPR000700">
    <property type="entry name" value="PAS-assoc_C"/>
</dbReference>
<evidence type="ECO:0000256" key="4">
    <source>
        <dbReference type="ARBA" id="ARBA00022630"/>
    </source>
</evidence>
<dbReference type="GO" id="GO:0005524">
    <property type="term" value="F:ATP binding"/>
    <property type="evidence" value="ECO:0007669"/>
    <property type="project" value="UniProtKB-KW"/>
</dbReference>
<dbReference type="InterPro" id="IPR000014">
    <property type="entry name" value="PAS"/>
</dbReference>
<dbReference type="PROSITE" id="PS50113">
    <property type="entry name" value="PAC"/>
    <property type="match status" value="1"/>
</dbReference>
<protein>
    <recommendedName>
        <fullName evidence="2">histidine kinase</fullName>
        <ecNumber evidence="2">2.7.13.3</ecNumber>
    </recommendedName>
</protein>
<dbReference type="PANTHER" id="PTHR41523:SF8">
    <property type="entry name" value="ETHYLENE RESPONSE SENSOR PROTEIN"/>
    <property type="match status" value="1"/>
</dbReference>
<feature type="domain" description="PAC" evidence="12">
    <location>
        <begin position="103"/>
        <end position="156"/>
    </location>
</feature>
<keyword evidence="8" id="KW-0547">Nucleotide-binding</keyword>
<evidence type="ECO:0000256" key="8">
    <source>
        <dbReference type="ARBA" id="ARBA00022741"/>
    </source>
</evidence>
<evidence type="ECO:0000313" key="13">
    <source>
        <dbReference type="EMBL" id="QIK41251.1"/>
    </source>
</evidence>
<dbReference type="GO" id="GO:0004673">
    <property type="term" value="F:protein histidine kinase activity"/>
    <property type="evidence" value="ECO:0007669"/>
    <property type="project" value="UniProtKB-EC"/>
</dbReference>
<dbReference type="InterPro" id="IPR013655">
    <property type="entry name" value="PAS_fold_3"/>
</dbReference>
<dbReference type="CDD" id="cd00130">
    <property type="entry name" value="PAS"/>
    <property type="match status" value="1"/>
</dbReference>
<evidence type="ECO:0000256" key="10">
    <source>
        <dbReference type="ARBA" id="ARBA00022840"/>
    </source>
</evidence>
<evidence type="ECO:0000256" key="6">
    <source>
        <dbReference type="ARBA" id="ARBA00022679"/>
    </source>
</evidence>
<evidence type="ECO:0000256" key="3">
    <source>
        <dbReference type="ARBA" id="ARBA00022553"/>
    </source>
</evidence>
<dbReference type="AlphaFoldDB" id="A0A6G7VMK4"/>
<evidence type="ECO:0000256" key="7">
    <source>
        <dbReference type="ARBA" id="ARBA00022737"/>
    </source>
</evidence>
<evidence type="ECO:0000256" key="2">
    <source>
        <dbReference type="ARBA" id="ARBA00012438"/>
    </source>
</evidence>
<keyword evidence="5" id="KW-0288">FMN</keyword>
<dbReference type="SUPFAM" id="SSF55785">
    <property type="entry name" value="PYP-like sensor domain (PAS domain)"/>
    <property type="match status" value="1"/>
</dbReference>
<reference evidence="13 14" key="1">
    <citation type="submission" date="2020-03" db="EMBL/GenBank/DDBJ databases">
        <title>Complete genome sequence of Monaibacterium sp. ALG8 with diverse plasmids.</title>
        <authorList>
            <person name="Sun C."/>
        </authorList>
    </citation>
    <scope>NUCLEOTIDE SEQUENCE [LARGE SCALE GENOMIC DNA]</scope>
    <source>
        <strain evidence="13 14">ALG8</strain>
    </source>
</reference>
<gene>
    <name evidence="13" type="ORF">G8E03_10990</name>
</gene>
<keyword evidence="4" id="KW-0285">Flavoprotein</keyword>
<dbReference type="Proteomes" id="UP000500791">
    <property type="component" value="Chromosome"/>
</dbReference>
<dbReference type="InterPro" id="IPR011102">
    <property type="entry name" value="Sig_transdc_His_kinase_HWE"/>
</dbReference>
<dbReference type="Gene3D" id="2.10.70.100">
    <property type="match status" value="1"/>
</dbReference>
<evidence type="ECO:0000313" key="14">
    <source>
        <dbReference type="Proteomes" id="UP000500791"/>
    </source>
</evidence>
<dbReference type="InterPro" id="IPR035965">
    <property type="entry name" value="PAS-like_dom_sf"/>
</dbReference>
<dbReference type="PANTHER" id="PTHR41523">
    <property type="entry name" value="TWO-COMPONENT SYSTEM SENSOR PROTEIN"/>
    <property type="match status" value="1"/>
</dbReference>
<keyword evidence="9" id="KW-0418">Kinase</keyword>
<keyword evidence="3" id="KW-0597">Phosphoprotein</keyword>
<dbReference type="EMBL" id="CP049811">
    <property type="protein sequence ID" value="QIK41251.1"/>
    <property type="molecule type" value="Genomic_DNA"/>
</dbReference>
<dbReference type="EC" id="2.7.13.3" evidence="2"/>
<dbReference type="InterPro" id="IPR036890">
    <property type="entry name" value="HATPase_C_sf"/>
</dbReference>
<evidence type="ECO:0000256" key="11">
    <source>
        <dbReference type="ARBA" id="ARBA00023026"/>
    </source>
</evidence>
<evidence type="ECO:0000259" key="12">
    <source>
        <dbReference type="PROSITE" id="PS50113"/>
    </source>
</evidence>
<proteinExistence type="predicted"/>
<evidence type="ECO:0000256" key="5">
    <source>
        <dbReference type="ARBA" id="ARBA00022643"/>
    </source>
</evidence>
<evidence type="ECO:0000256" key="1">
    <source>
        <dbReference type="ARBA" id="ARBA00000085"/>
    </source>
</evidence>
<keyword evidence="11" id="KW-0843">Virulence</keyword>
<dbReference type="Gene3D" id="3.30.565.10">
    <property type="entry name" value="Histidine kinase-like ATPase, C-terminal domain"/>
    <property type="match status" value="1"/>
</dbReference>
<comment type="catalytic activity">
    <reaction evidence="1">
        <text>ATP + protein L-histidine = ADP + protein N-phospho-L-histidine.</text>
        <dbReference type="EC" id="2.7.13.3"/>
    </reaction>
</comment>
<dbReference type="Pfam" id="PF07536">
    <property type="entry name" value="HWE_HK"/>
    <property type="match status" value="1"/>
</dbReference>
<keyword evidence="7" id="KW-0677">Repeat</keyword>
<keyword evidence="10" id="KW-0067">ATP-binding</keyword>
<dbReference type="KEGG" id="mon:G8E03_10990"/>
<keyword evidence="14" id="KW-1185">Reference proteome</keyword>
<accession>A0A6G7VMK4</accession>
<evidence type="ECO:0000256" key="9">
    <source>
        <dbReference type="ARBA" id="ARBA00022777"/>
    </source>
</evidence>
<sequence>MTNEWRYANSPAESGQHDVATYSGPASDAIRAQLALIGGDMGSFEWDIPAGLVYCDARLAHDFGLPPGHKSYSIEDFFTRIHPDDVPAIEMEVDRAIADRVDYHMEWRVIKNGGEIRWVGGRGRIVERDPTGAALRMLGVNWDVTERKEQEQALKALAMEMEHRVKNAFAMVSALTGMAARRCETPEEMKETLRGQIRALGKAHSLGVSGTGAGDRGDVVIADLIRTALAPWESLHPELSLQSQVTVSVQAGASLAMLLYELTTNATKYGGLSDEGARLSVSLQCQANGDAVLTWCETMPSRAPRLHPKSGLDGYGTILLAQAAQTLDAELTRLFHPDGLRLILTIPVHSLKSQDAIMAKVTA</sequence>
<organism evidence="13 14">
    <name type="scientific">Pontivivens nitratireducens</name>
    <dbReference type="NCBI Taxonomy" id="2758038"/>
    <lineage>
        <taxon>Bacteria</taxon>
        <taxon>Pseudomonadati</taxon>
        <taxon>Pseudomonadota</taxon>
        <taxon>Alphaproteobacteria</taxon>
        <taxon>Rhodobacterales</taxon>
        <taxon>Paracoccaceae</taxon>
        <taxon>Pontivivens</taxon>
    </lineage>
</organism>
<dbReference type="RefSeq" id="WP_166191656.1">
    <property type="nucleotide sequence ID" value="NZ_CP049811.1"/>
</dbReference>
<dbReference type="Gene3D" id="3.30.450.20">
    <property type="entry name" value="PAS domain"/>
    <property type="match status" value="1"/>
</dbReference>
<name>A0A6G7VMK4_9RHOB</name>
<dbReference type="Pfam" id="PF08447">
    <property type="entry name" value="PAS_3"/>
    <property type="match status" value="1"/>
</dbReference>